<dbReference type="InterPro" id="IPR020846">
    <property type="entry name" value="MFS_dom"/>
</dbReference>
<evidence type="ECO:0000259" key="12">
    <source>
        <dbReference type="PROSITE" id="PS50850"/>
    </source>
</evidence>
<dbReference type="EMBL" id="CP053564">
    <property type="protein sequence ID" value="QJY49615.1"/>
    <property type="molecule type" value="Genomic_DNA"/>
</dbReference>
<feature type="domain" description="Major facilitator superfamily (MFS) profile" evidence="12">
    <location>
        <begin position="19"/>
        <end position="428"/>
    </location>
</feature>
<dbReference type="AlphaFoldDB" id="A0A6M6JQK9"/>
<evidence type="ECO:0000256" key="11">
    <source>
        <dbReference type="SAM" id="Phobius"/>
    </source>
</evidence>
<feature type="transmembrane region" description="Helical" evidence="11">
    <location>
        <begin position="167"/>
        <end position="186"/>
    </location>
</feature>
<dbReference type="CDD" id="cd17369">
    <property type="entry name" value="MFS_ShiA_like"/>
    <property type="match status" value="1"/>
</dbReference>
<sequence length="449" mass="47154">MSDLQPERPAPTPRELRKVAGASLVGTAVEFYDFFIYGTAAALVFGKIFFPALGTAAGTIAAFATFSVAFVARPLGSILFGHLGDRIGRKKSLTYTLLIMGLATFAIGLLPDAATIGIAAPILLVLLRILQGLAVGGEFAAAALLVAEYAPARKRGLYGSAPQIGSGIGSTMAVATFLVAGLVMSPEAFESWGWRLPFLFSIVLVGIGLYVRMRIDETPIFAEVLARQERVKVPLVEVFRCQPRQVLLAAGAMLMWSSFYYIGAVFFTSYGTTTLGLPRPTMLLINLVASLVFTLAVIVPAMLSDRVGRRRMIAIGNIVAISWALVLMPIIDIGTPLAVGTAVVVTMLIVAIANGPAASFLPEIFAARYRTTGVGVAYNLGSVLAGAIPPLLAASLLAAYGSYAISVMLAVYAVVATVAVLMLSETRGTSLRTGAGEAQDSPADVRVTT</sequence>
<dbReference type="KEGG" id="pbro:HOP40_30840"/>
<evidence type="ECO:0000256" key="10">
    <source>
        <dbReference type="ARBA" id="ARBA00039918"/>
    </source>
</evidence>
<keyword evidence="3" id="KW-0813">Transport</keyword>
<keyword evidence="4" id="KW-1003">Cell membrane</keyword>
<feature type="transmembrane region" description="Helical" evidence="11">
    <location>
        <begin position="403"/>
        <end position="423"/>
    </location>
</feature>
<proteinExistence type="inferred from homology"/>
<dbReference type="RefSeq" id="WP_172165814.1">
    <property type="nucleotide sequence ID" value="NZ_CP053564.1"/>
</dbReference>
<evidence type="ECO:0000256" key="6">
    <source>
        <dbReference type="ARBA" id="ARBA00022847"/>
    </source>
</evidence>
<comment type="subcellular location">
    <subcellularLocation>
        <location evidence="1">Cell membrane</location>
        <topology evidence="1">Multi-pass membrane protein</topology>
    </subcellularLocation>
</comment>
<feature type="transmembrane region" description="Helical" evidence="11">
    <location>
        <begin position="337"/>
        <end position="355"/>
    </location>
</feature>
<feature type="transmembrane region" description="Helical" evidence="11">
    <location>
        <begin position="282"/>
        <end position="303"/>
    </location>
</feature>
<feature type="transmembrane region" description="Helical" evidence="11">
    <location>
        <begin position="48"/>
        <end position="72"/>
    </location>
</feature>
<name>A0A6M6JQK9_9PSEU</name>
<evidence type="ECO:0000256" key="3">
    <source>
        <dbReference type="ARBA" id="ARBA00022448"/>
    </source>
</evidence>
<reference evidence="13 14" key="1">
    <citation type="submission" date="2020-05" db="EMBL/GenBank/DDBJ databases">
        <authorList>
            <person name="Mo P."/>
        </authorList>
    </citation>
    <scope>NUCLEOTIDE SEQUENCE [LARGE SCALE GENOMIC DNA]</scope>
    <source>
        <strain evidence="13 14">Gen01</strain>
    </source>
</reference>
<evidence type="ECO:0000256" key="2">
    <source>
        <dbReference type="ARBA" id="ARBA00008240"/>
    </source>
</evidence>
<feature type="transmembrane region" description="Helical" evidence="11">
    <location>
        <begin position="246"/>
        <end position="270"/>
    </location>
</feature>
<comment type="function">
    <text evidence="9">May be a proton symporter involved in the uptake of osmolytes such as proline and glycine betaine.</text>
</comment>
<dbReference type="Proteomes" id="UP000505377">
    <property type="component" value="Chromosome"/>
</dbReference>
<feature type="transmembrane region" description="Helical" evidence="11">
    <location>
        <begin position="116"/>
        <end position="146"/>
    </location>
</feature>
<feature type="transmembrane region" description="Helical" evidence="11">
    <location>
        <begin position="93"/>
        <end position="110"/>
    </location>
</feature>
<dbReference type="GO" id="GO:0005886">
    <property type="term" value="C:plasma membrane"/>
    <property type="evidence" value="ECO:0007669"/>
    <property type="project" value="UniProtKB-SubCell"/>
</dbReference>
<feature type="transmembrane region" description="Helical" evidence="11">
    <location>
        <begin position="21"/>
        <end position="42"/>
    </location>
</feature>
<evidence type="ECO:0000313" key="14">
    <source>
        <dbReference type="Proteomes" id="UP000505377"/>
    </source>
</evidence>
<accession>A0A6M6JQK9</accession>
<dbReference type="PROSITE" id="PS50850">
    <property type="entry name" value="MFS"/>
    <property type="match status" value="1"/>
</dbReference>
<evidence type="ECO:0000256" key="4">
    <source>
        <dbReference type="ARBA" id="ARBA00022475"/>
    </source>
</evidence>
<dbReference type="InterPro" id="IPR011701">
    <property type="entry name" value="MFS"/>
</dbReference>
<evidence type="ECO:0000256" key="7">
    <source>
        <dbReference type="ARBA" id="ARBA00022989"/>
    </source>
</evidence>
<comment type="similarity">
    <text evidence="2">Belongs to the major facilitator superfamily. Metabolite:H+ Symporter (MHS) family (TC 2.A.1.6) family.</text>
</comment>
<gene>
    <name evidence="13" type="ORF">HOP40_30840</name>
</gene>
<organism evidence="13 14">
    <name type="scientific">Pseudonocardia broussonetiae</name>
    <dbReference type="NCBI Taxonomy" id="2736640"/>
    <lineage>
        <taxon>Bacteria</taxon>
        <taxon>Bacillati</taxon>
        <taxon>Actinomycetota</taxon>
        <taxon>Actinomycetes</taxon>
        <taxon>Pseudonocardiales</taxon>
        <taxon>Pseudonocardiaceae</taxon>
        <taxon>Pseudonocardia</taxon>
    </lineage>
</organism>
<feature type="transmembrane region" description="Helical" evidence="11">
    <location>
        <begin position="192"/>
        <end position="211"/>
    </location>
</feature>
<dbReference type="PANTHER" id="PTHR43045">
    <property type="entry name" value="SHIKIMATE TRANSPORTER"/>
    <property type="match status" value="1"/>
</dbReference>
<dbReference type="Pfam" id="PF07690">
    <property type="entry name" value="MFS_1"/>
    <property type="match status" value="1"/>
</dbReference>
<keyword evidence="8 11" id="KW-0472">Membrane</keyword>
<dbReference type="GO" id="GO:0015293">
    <property type="term" value="F:symporter activity"/>
    <property type="evidence" value="ECO:0007669"/>
    <property type="project" value="UniProtKB-KW"/>
</dbReference>
<evidence type="ECO:0000256" key="1">
    <source>
        <dbReference type="ARBA" id="ARBA00004651"/>
    </source>
</evidence>
<evidence type="ECO:0000256" key="5">
    <source>
        <dbReference type="ARBA" id="ARBA00022692"/>
    </source>
</evidence>
<protein>
    <recommendedName>
        <fullName evidence="10">Putative proline/betaine transporter</fullName>
    </recommendedName>
</protein>
<evidence type="ECO:0000313" key="13">
    <source>
        <dbReference type="EMBL" id="QJY49615.1"/>
    </source>
</evidence>
<dbReference type="FunFam" id="1.20.1250.20:FF:000001">
    <property type="entry name" value="Dicarboxylate MFS transporter"/>
    <property type="match status" value="1"/>
</dbReference>
<feature type="transmembrane region" description="Helical" evidence="11">
    <location>
        <begin position="312"/>
        <end position="331"/>
    </location>
</feature>
<dbReference type="SUPFAM" id="SSF103473">
    <property type="entry name" value="MFS general substrate transporter"/>
    <property type="match status" value="1"/>
</dbReference>
<keyword evidence="5 11" id="KW-0812">Transmembrane</keyword>
<keyword evidence="7 11" id="KW-1133">Transmembrane helix</keyword>
<keyword evidence="14" id="KW-1185">Reference proteome</keyword>
<feature type="transmembrane region" description="Helical" evidence="11">
    <location>
        <begin position="376"/>
        <end position="397"/>
    </location>
</feature>
<dbReference type="PANTHER" id="PTHR43045:SF2">
    <property type="entry name" value="INNER MEMBRANE METABOLITE TRANSPORT PROTEIN YHJE"/>
    <property type="match status" value="1"/>
</dbReference>
<evidence type="ECO:0000256" key="8">
    <source>
        <dbReference type="ARBA" id="ARBA00023136"/>
    </source>
</evidence>
<dbReference type="Gene3D" id="1.20.1250.20">
    <property type="entry name" value="MFS general substrate transporter like domains"/>
    <property type="match status" value="1"/>
</dbReference>
<dbReference type="InterPro" id="IPR036259">
    <property type="entry name" value="MFS_trans_sf"/>
</dbReference>
<dbReference type="InterPro" id="IPR005829">
    <property type="entry name" value="Sugar_transporter_CS"/>
</dbReference>
<dbReference type="PROSITE" id="PS00217">
    <property type="entry name" value="SUGAR_TRANSPORT_2"/>
    <property type="match status" value="1"/>
</dbReference>
<keyword evidence="6" id="KW-0769">Symport</keyword>
<evidence type="ECO:0000256" key="9">
    <source>
        <dbReference type="ARBA" id="ARBA00037295"/>
    </source>
</evidence>